<evidence type="ECO:0000313" key="13">
    <source>
        <dbReference type="Proteomes" id="UP000559256"/>
    </source>
</evidence>
<sequence>MATVLSSSNVPGPFQMPSSHRRGSASAPLPPPSTSPSSRKQPSQTSSSIAHDSTLKPFTRIRSTLEQSLRAATRSKKMPVPVPDDFATLTTRQSKGKERAIVEEPKEKSGGMLRRLESKVNFRRSGRESVTPSASPIPPPSSPSSPRKKEEKVRVAGNTSYITPSLRQASISSPALHLSSQALPSPKSQPSVFASSSSNTDVLASPVRERTRRSLQPPPKESIGSSRHEIRGRSSHTLSNSKEPTTRHRSTKSSPVDIPASPSTSSLINHPESPKNSTMELSSPPDTPTPKASRSKFTRHLSLAGTSSGTPLNSPPGSPIVPRATSPIRARSPTTTRRVTPSRGLSSSSTSHLPISPSSSPTPGKFRDTARRTSFDSPRRPLLSREDSPSPVLPRPISPNQRSYAQNRHYSISSTSLNEPSNPEQREIIRTASSMLCKTVLKPPPHMSHTDAGIRAWEEVEVRTRALVRLERIWGKSGISASSSNVQVGVMSSSGLSAAGEERERRLFTEALRDGYVLCQLLNKIRQTNVVRPDPREDGFSRTSNITKFLAACSSYGLSNEELFLRDDLIEASGESLARVAKTIIALIKSIDSPIADRSKLISGRGSSGGHPNVSGPYKLGSHPASSSSPNLFISTAGGTRPTSPSSPTRKRWSPSGLPTVRSDSPNEGTVSRAGGKMQDRNNDQEEAPIGEDRNKDAPSPPPKSPLRARSPTKPANVPDEGRALLNWARHNASPSRVSAVDSTRASAGDDSPISHSDHNPRQSMASTTMTEVSTSTVTTVMSSLMDVGRSSSAGFSKFGTIRTVTTEATSETPSITRTEGISIADDLRKRGNDPREKKLSEIPVVDLSRVAEETDDGESSRRVKGREEKRRVEKDSERVERIRLGKGKWPEDFMDALGNHINQTPPSPASPLDLDERMRRSSSQLSSSPRKLAVVDGGRRNESVESLPQFPRRPTHRARHSLDATPSGLLPKEAVLRRDASPDGVPSSSRVILRRNNSARPSNRSSALSPREEPRGSDNETTSTAAVPFPRSVSGDLTPARSSGDDQSGSERPERLAIDIPRHRGRFQSDVEGASRRRGRPTSYDELGVKPTRSRFESMVNLGGPSGHTSASDLMSRDSIESSVVRKPLIIKEEGKLPTHFQLGNCIGRGQFGSVYRALNLNTGQMVAVKRIRLEGLKEEEIGQLMQEVDLVKSLSHPSIVKYEGMHRDADTLSIVLEYAENGSLAHTIKAFGKLNEKLVASYVVRILEGLHYLHTSEVVHCDLKAANILTTKNGNVKLSDFGVSLNMRAMEREMKDVAGTPNWMAPEVIELKGASPKSDIWSLACTVIELFTGRPPYGDIANSMSVMFRIVEDDMPPIPPECSPLLEDFLKQCFNKDPDARPSAELLCEHPWLKQNWGAYKELRPQDSIPFLRRVSADLHKSDAVRLLAGLDIHDGRENSQDNISSSPPGRRLSNTSVRPSFDNEIAPREHSFVKTTFSKPMICRVCLQNVKKSAVLCESCSLICHSKCAINAPPTCDLRAQLLLYAQYAEKGNPGSAYSNPIDVFGDSHPKSPMSDVAFIAHHTPRTSIDTSPTPIPISPPSPAHGNPPTAFKFIGFKRTKHHGDSQTSVSSSPPETCSTNAHSSVRSAGTAGTAASGRKSTVSDAVSSAIGESIVRTAASAASDVDGREGRIPGGLVDHSHRHRKNKSSNNCIVQ</sequence>
<dbReference type="InterPro" id="IPR036872">
    <property type="entry name" value="CH_dom_sf"/>
</dbReference>
<feature type="compositionally biased region" description="Basic and acidic residues" evidence="8">
    <location>
        <begin position="95"/>
        <end position="120"/>
    </location>
</feature>
<accession>A0A8H5FUI1</accession>
<dbReference type="Pfam" id="PF00130">
    <property type="entry name" value="C1_1"/>
    <property type="match status" value="1"/>
</dbReference>
<dbReference type="FunFam" id="3.30.200.20:FF:000042">
    <property type="entry name" value="Aurora kinase A"/>
    <property type="match status" value="1"/>
</dbReference>
<keyword evidence="13" id="KW-1185">Reference proteome</keyword>
<feature type="region of interest" description="Disordered" evidence="8">
    <location>
        <begin position="1569"/>
        <end position="1645"/>
    </location>
</feature>
<evidence type="ECO:0000259" key="9">
    <source>
        <dbReference type="PROSITE" id="PS50011"/>
    </source>
</evidence>
<feature type="domain" description="Protein kinase" evidence="9">
    <location>
        <begin position="1142"/>
        <end position="1395"/>
    </location>
</feature>
<dbReference type="Gene3D" id="1.10.418.10">
    <property type="entry name" value="Calponin-like domain"/>
    <property type="match status" value="1"/>
</dbReference>
<dbReference type="Pfam" id="PF00069">
    <property type="entry name" value="Pkinase"/>
    <property type="match status" value="1"/>
</dbReference>
<keyword evidence="3 7" id="KW-0547">Nucleotide-binding</keyword>
<dbReference type="CDD" id="cd00014">
    <property type="entry name" value="CH_SF"/>
    <property type="match status" value="1"/>
</dbReference>
<feature type="compositionally biased region" description="Pro residues" evidence="8">
    <location>
        <begin position="1577"/>
        <end position="1586"/>
    </location>
</feature>
<dbReference type="InterPro" id="IPR000719">
    <property type="entry name" value="Prot_kinase_dom"/>
</dbReference>
<keyword evidence="5" id="KW-0862">Zinc</keyword>
<dbReference type="SUPFAM" id="SSF47576">
    <property type="entry name" value="Calponin-homology domain, CH-domain"/>
    <property type="match status" value="1"/>
</dbReference>
<feature type="compositionally biased region" description="Low complexity" evidence="8">
    <location>
        <begin position="35"/>
        <end position="48"/>
    </location>
</feature>
<dbReference type="GO" id="GO:0005524">
    <property type="term" value="F:ATP binding"/>
    <property type="evidence" value="ECO:0007669"/>
    <property type="project" value="UniProtKB-UniRule"/>
</dbReference>
<dbReference type="PANTHER" id="PTHR48016">
    <property type="entry name" value="MAP KINASE KINASE KINASE SSK2-RELATED-RELATED"/>
    <property type="match status" value="1"/>
</dbReference>
<dbReference type="Gene3D" id="1.10.510.10">
    <property type="entry name" value="Transferase(Phosphotransferase) domain 1"/>
    <property type="match status" value="1"/>
</dbReference>
<dbReference type="SMART" id="SM00109">
    <property type="entry name" value="C1"/>
    <property type="match status" value="1"/>
</dbReference>
<gene>
    <name evidence="12" type="ORF">D9758_007834</name>
</gene>
<feature type="region of interest" description="Disordered" evidence="8">
    <location>
        <begin position="1440"/>
        <end position="1465"/>
    </location>
</feature>
<dbReference type="SUPFAM" id="SSF57889">
    <property type="entry name" value="Cysteine-rich domain"/>
    <property type="match status" value="1"/>
</dbReference>
<dbReference type="InterPro" id="IPR003096">
    <property type="entry name" value="SM22_calponin"/>
</dbReference>
<dbReference type="PROSITE" id="PS00108">
    <property type="entry name" value="PROTEIN_KINASE_ST"/>
    <property type="match status" value="1"/>
</dbReference>
<feature type="region of interest" description="Disordered" evidence="8">
    <location>
        <begin position="895"/>
        <end position="1089"/>
    </location>
</feature>
<protein>
    <submittedName>
        <fullName evidence="12">Uncharacterized protein</fullName>
    </submittedName>
</protein>
<dbReference type="Pfam" id="PF00307">
    <property type="entry name" value="CH"/>
    <property type="match status" value="1"/>
</dbReference>
<dbReference type="GO" id="GO:0046872">
    <property type="term" value="F:metal ion binding"/>
    <property type="evidence" value="ECO:0007669"/>
    <property type="project" value="UniProtKB-KW"/>
</dbReference>
<feature type="domain" description="Phorbol-ester/DAG-type" evidence="11">
    <location>
        <begin position="1472"/>
        <end position="1519"/>
    </location>
</feature>
<feature type="compositionally biased region" description="Polar residues" evidence="8">
    <location>
        <begin position="1"/>
        <end position="10"/>
    </location>
</feature>
<feature type="compositionally biased region" description="Polar residues" evidence="8">
    <location>
        <begin position="1609"/>
        <end position="1626"/>
    </location>
</feature>
<dbReference type="InterPro" id="IPR050538">
    <property type="entry name" value="MAP_kinase_kinase_kinase"/>
</dbReference>
<dbReference type="InterPro" id="IPR002219">
    <property type="entry name" value="PKC_DAG/PE"/>
</dbReference>
<evidence type="ECO:0000256" key="1">
    <source>
        <dbReference type="ARBA" id="ARBA00022679"/>
    </source>
</evidence>
<feature type="compositionally biased region" description="Basic and acidic residues" evidence="8">
    <location>
        <begin position="365"/>
        <end position="388"/>
    </location>
</feature>
<proteinExistence type="predicted"/>
<organism evidence="12 13">
    <name type="scientific">Tetrapyrgos nigripes</name>
    <dbReference type="NCBI Taxonomy" id="182062"/>
    <lineage>
        <taxon>Eukaryota</taxon>
        <taxon>Fungi</taxon>
        <taxon>Dikarya</taxon>
        <taxon>Basidiomycota</taxon>
        <taxon>Agaricomycotina</taxon>
        <taxon>Agaricomycetes</taxon>
        <taxon>Agaricomycetidae</taxon>
        <taxon>Agaricales</taxon>
        <taxon>Marasmiineae</taxon>
        <taxon>Marasmiaceae</taxon>
        <taxon>Tetrapyrgos</taxon>
    </lineage>
</organism>
<dbReference type="EMBL" id="JAACJM010000076">
    <property type="protein sequence ID" value="KAF5350245.1"/>
    <property type="molecule type" value="Genomic_DNA"/>
</dbReference>
<dbReference type="InterPro" id="IPR017441">
    <property type="entry name" value="Protein_kinase_ATP_BS"/>
</dbReference>
<evidence type="ECO:0000256" key="7">
    <source>
        <dbReference type="PROSITE-ProRule" id="PRU10141"/>
    </source>
</evidence>
<evidence type="ECO:0000256" key="8">
    <source>
        <dbReference type="SAM" id="MobiDB-lite"/>
    </source>
</evidence>
<dbReference type="GO" id="GO:0004672">
    <property type="term" value="F:protein kinase activity"/>
    <property type="evidence" value="ECO:0007669"/>
    <property type="project" value="InterPro"/>
</dbReference>
<evidence type="ECO:0000313" key="12">
    <source>
        <dbReference type="EMBL" id="KAF5350245.1"/>
    </source>
</evidence>
<dbReference type="OrthoDB" id="8693905at2759"/>
<evidence type="ECO:0000256" key="6">
    <source>
        <dbReference type="ARBA" id="ARBA00022840"/>
    </source>
</evidence>
<dbReference type="PROSITE" id="PS50021">
    <property type="entry name" value="CH"/>
    <property type="match status" value="1"/>
</dbReference>
<evidence type="ECO:0000259" key="10">
    <source>
        <dbReference type="PROSITE" id="PS50021"/>
    </source>
</evidence>
<feature type="region of interest" description="Disordered" evidence="8">
    <location>
        <begin position="1"/>
        <end position="405"/>
    </location>
</feature>
<feature type="compositionally biased region" description="Basic and acidic residues" evidence="8">
    <location>
        <begin position="1050"/>
        <end position="1076"/>
    </location>
</feature>
<dbReference type="InterPro" id="IPR046349">
    <property type="entry name" value="C1-like_sf"/>
</dbReference>
<keyword evidence="2" id="KW-0479">Metal-binding</keyword>
<name>A0A8H5FUI1_9AGAR</name>
<evidence type="ECO:0000259" key="11">
    <source>
        <dbReference type="PROSITE" id="PS50081"/>
    </source>
</evidence>
<keyword evidence="1" id="KW-0808">Transferase</keyword>
<dbReference type="PROSITE" id="PS50011">
    <property type="entry name" value="PROTEIN_KINASE_DOM"/>
    <property type="match status" value="1"/>
</dbReference>
<evidence type="ECO:0000256" key="4">
    <source>
        <dbReference type="ARBA" id="ARBA00022777"/>
    </source>
</evidence>
<feature type="compositionally biased region" description="Low complexity" evidence="8">
    <location>
        <begin position="922"/>
        <end position="931"/>
    </location>
</feature>
<feature type="compositionally biased region" description="Low complexity" evidence="8">
    <location>
        <begin position="995"/>
        <end position="1010"/>
    </location>
</feature>
<dbReference type="PROSITE" id="PS50081">
    <property type="entry name" value="ZF_DAG_PE_2"/>
    <property type="match status" value="1"/>
</dbReference>
<dbReference type="PRINTS" id="PR00888">
    <property type="entry name" value="SM22CALPONIN"/>
</dbReference>
<dbReference type="PROSITE" id="PS00479">
    <property type="entry name" value="ZF_DAG_PE_1"/>
    <property type="match status" value="1"/>
</dbReference>
<dbReference type="SMART" id="SM00220">
    <property type="entry name" value="S_TKc"/>
    <property type="match status" value="1"/>
</dbReference>
<dbReference type="InterPro" id="IPR008271">
    <property type="entry name" value="Ser/Thr_kinase_AS"/>
</dbReference>
<dbReference type="SMART" id="SM00033">
    <property type="entry name" value="CH"/>
    <property type="match status" value="1"/>
</dbReference>
<feature type="compositionally biased region" description="Low complexity" evidence="8">
    <location>
        <begin position="1627"/>
        <end position="1644"/>
    </location>
</feature>
<dbReference type="Proteomes" id="UP000559256">
    <property type="component" value="Unassembled WGS sequence"/>
</dbReference>
<evidence type="ECO:0000256" key="5">
    <source>
        <dbReference type="ARBA" id="ARBA00022833"/>
    </source>
</evidence>
<dbReference type="PANTHER" id="PTHR48016:SF56">
    <property type="entry name" value="MAPKK KINASE"/>
    <property type="match status" value="1"/>
</dbReference>
<reference evidence="12 13" key="1">
    <citation type="journal article" date="2020" name="ISME J.">
        <title>Uncovering the hidden diversity of litter-decomposition mechanisms in mushroom-forming fungi.</title>
        <authorList>
            <person name="Floudas D."/>
            <person name="Bentzer J."/>
            <person name="Ahren D."/>
            <person name="Johansson T."/>
            <person name="Persson P."/>
            <person name="Tunlid A."/>
        </authorList>
    </citation>
    <scope>NUCLEOTIDE SEQUENCE [LARGE SCALE GENOMIC DNA]</scope>
    <source>
        <strain evidence="12 13">CBS 291.85</strain>
    </source>
</reference>
<dbReference type="InterPro" id="IPR011009">
    <property type="entry name" value="Kinase-like_dom_sf"/>
</dbReference>
<feature type="region of interest" description="Disordered" evidence="8">
    <location>
        <begin position="851"/>
        <end position="881"/>
    </location>
</feature>
<feature type="compositionally biased region" description="Polar residues" evidence="8">
    <location>
        <begin position="157"/>
        <end position="202"/>
    </location>
</feature>
<feature type="compositionally biased region" description="Basic and acidic residues" evidence="8">
    <location>
        <begin position="859"/>
        <end position="881"/>
    </location>
</feature>
<dbReference type="Gene3D" id="3.30.60.20">
    <property type="match status" value="1"/>
</dbReference>
<comment type="caution">
    <text evidence="12">The sequence shown here is derived from an EMBL/GenBank/DDBJ whole genome shotgun (WGS) entry which is preliminary data.</text>
</comment>
<dbReference type="PROSITE" id="PS00107">
    <property type="entry name" value="PROTEIN_KINASE_ATP"/>
    <property type="match status" value="1"/>
</dbReference>
<feature type="domain" description="Calponin-homology (CH)" evidence="10">
    <location>
        <begin position="481"/>
        <end position="592"/>
    </location>
</feature>
<feature type="region of interest" description="Disordered" evidence="8">
    <location>
        <begin position="602"/>
        <end position="774"/>
    </location>
</feature>
<dbReference type="GO" id="GO:0000165">
    <property type="term" value="P:MAPK cascade"/>
    <property type="evidence" value="ECO:0007669"/>
    <property type="project" value="UniProtKB-ARBA"/>
</dbReference>
<dbReference type="InterPro" id="IPR001715">
    <property type="entry name" value="CH_dom"/>
</dbReference>
<keyword evidence="6 7" id="KW-0067">ATP-binding</keyword>
<feature type="compositionally biased region" description="Low complexity" evidence="8">
    <location>
        <begin position="764"/>
        <end position="774"/>
    </location>
</feature>
<feature type="binding site" evidence="7">
    <location>
        <position position="1171"/>
    </location>
    <ligand>
        <name>ATP</name>
        <dbReference type="ChEBI" id="CHEBI:30616"/>
    </ligand>
</feature>
<feature type="compositionally biased region" description="Polar residues" evidence="8">
    <location>
        <begin position="733"/>
        <end position="746"/>
    </location>
</feature>
<keyword evidence="4" id="KW-0418">Kinase</keyword>
<dbReference type="CDD" id="cd00029">
    <property type="entry name" value="C1"/>
    <property type="match status" value="1"/>
</dbReference>
<feature type="compositionally biased region" description="Low complexity" evidence="8">
    <location>
        <begin position="331"/>
        <end position="363"/>
    </location>
</feature>
<dbReference type="CDD" id="cd06627">
    <property type="entry name" value="STKc_Cdc7_like"/>
    <property type="match status" value="1"/>
</dbReference>
<evidence type="ECO:0000256" key="2">
    <source>
        <dbReference type="ARBA" id="ARBA00022723"/>
    </source>
</evidence>
<dbReference type="SUPFAM" id="SSF56112">
    <property type="entry name" value="Protein kinase-like (PK-like)"/>
    <property type="match status" value="1"/>
</dbReference>
<feature type="compositionally biased region" description="Polar residues" evidence="8">
    <location>
        <begin position="1443"/>
        <end position="1461"/>
    </location>
</feature>
<feature type="region of interest" description="Disordered" evidence="8">
    <location>
        <begin position="1662"/>
        <end position="1699"/>
    </location>
</feature>
<evidence type="ECO:0000256" key="3">
    <source>
        <dbReference type="ARBA" id="ARBA00022741"/>
    </source>
</evidence>
<feature type="compositionally biased region" description="Polar residues" evidence="8">
    <location>
        <begin position="624"/>
        <end position="648"/>
    </location>
</feature>
<feature type="compositionally biased region" description="Polar residues" evidence="8">
    <location>
        <begin position="261"/>
        <end position="281"/>
    </location>
</feature>